<dbReference type="Gene3D" id="3.40.50.1390">
    <property type="entry name" value="Resolvase, N-terminal catalytic domain"/>
    <property type="match status" value="1"/>
</dbReference>
<dbReference type="EMBL" id="FNKH01000001">
    <property type="protein sequence ID" value="SDQ03775.1"/>
    <property type="molecule type" value="Genomic_DNA"/>
</dbReference>
<gene>
    <name evidence="7" type="ORF">SAMN04489742_0172</name>
</gene>
<keyword evidence="3" id="KW-0238">DNA-binding</keyword>
<dbReference type="CDD" id="cd03768">
    <property type="entry name" value="SR_ResInv"/>
    <property type="match status" value="1"/>
</dbReference>
<dbReference type="FunFam" id="3.40.50.1390:FF:000001">
    <property type="entry name" value="DNA recombinase"/>
    <property type="match status" value="1"/>
</dbReference>
<dbReference type="InterPro" id="IPR050639">
    <property type="entry name" value="SSR_resolvase"/>
</dbReference>
<evidence type="ECO:0000313" key="8">
    <source>
        <dbReference type="Proteomes" id="UP000181917"/>
    </source>
</evidence>
<comment type="similarity">
    <text evidence="1">Belongs to the site-specific recombinase resolvase family.</text>
</comment>
<evidence type="ECO:0000259" key="6">
    <source>
        <dbReference type="PROSITE" id="PS51736"/>
    </source>
</evidence>
<evidence type="ECO:0000256" key="4">
    <source>
        <dbReference type="ARBA" id="ARBA00023172"/>
    </source>
</evidence>
<evidence type="ECO:0000256" key="5">
    <source>
        <dbReference type="PIRSR" id="PIRSR606118-50"/>
    </source>
</evidence>
<dbReference type="STRING" id="37928.SAMN04489742_0172"/>
<dbReference type="OrthoDB" id="3621759at2"/>
<dbReference type="PROSITE" id="PS51736">
    <property type="entry name" value="RECOMBINASES_3"/>
    <property type="match status" value="1"/>
</dbReference>
<feature type="active site" description="O-(5'-phospho-DNA)-serine intermediate" evidence="5">
    <location>
        <position position="16"/>
    </location>
</feature>
<dbReference type="InterPro" id="IPR006118">
    <property type="entry name" value="Recombinase_CS"/>
</dbReference>
<proteinExistence type="inferred from homology"/>
<dbReference type="AlphaFoldDB" id="A0A1H0XLJ6"/>
<evidence type="ECO:0000256" key="3">
    <source>
        <dbReference type="ARBA" id="ARBA00023125"/>
    </source>
</evidence>
<dbReference type="SUPFAM" id="SSF46689">
    <property type="entry name" value="Homeodomain-like"/>
    <property type="match status" value="1"/>
</dbReference>
<evidence type="ECO:0000256" key="2">
    <source>
        <dbReference type="ARBA" id="ARBA00022908"/>
    </source>
</evidence>
<dbReference type="InterPro" id="IPR009057">
    <property type="entry name" value="Homeodomain-like_sf"/>
</dbReference>
<dbReference type="GO" id="GO:0015074">
    <property type="term" value="P:DNA integration"/>
    <property type="evidence" value="ECO:0007669"/>
    <property type="project" value="UniProtKB-KW"/>
</dbReference>
<accession>A0A1H0XLJ6</accession>
<dbReference type="PROSITE" id="PS00398">
    <property type="entry name" value="RECOMBINASES_2"/>
    <property type="match status" value="1"/>
</dbReference>
<keyword evidence="2" id="KW-0229">DNA integration</keyword>
<organism evidence="7 8">
    <name type="scientific">Crystallibacter crystallopoietes</name>
    <dbReference type="NCBI Taxonomy" id="37928"/>
    <lineage>
        <taxon>Bacteria</taxon>
        <taxon>Bacillati</taxon>
        <taxon>Actinomycetota</taxon>
        <taxon>Actinomycetes</taxon>
        <taxon>Micrococcales</taxon>
        <taxon>Micrococcaceae</taxon>
        <taxon>Crystallibacter</taxon>
    </lineage>
</organism>
<dbReference type="GO" id="GO:0000150">
    <property type="term" value="F:DNA strand exchange activity"/>
    <property type="evidence" value="ECO:0007669"/>
    <property type="project" value="InterPro"/>
</dbReference>
<feature type="domain" description="Resolvase/invertase-type recombinase catalytic" evidence="6">
    <location>
        <begin position="8"/>
        <end position="145"/>
    </location>
</feature>
<dbReference type="PANTHER" id="PTHR30461:SF2">
    <property type="entry name" value="SERINE RECOMBINASE PINE-RELATED"/>
    <property type="match status" value="1"/>
</dbReference>
<dbReference type="Gene3D" id="1.10.10.60">
    <property type="entry name" value="Homeodomain-like"/>
    <property type="match status" value="1"/>
</dbReference>
<dbReference type="SUPFAM" id="SSF53041">
    <property type="entry name" value="Resolvase-like"/>
    <property type="match status" value="1"/>
</dbReference>
<evidence type="ECO:0000313" key="7">
    <source>
        <dbReference type="EMBL" id="SDQ03775.1"/>
    </source>
</evidence>
<reference evidence="7 8" key="1">
    <citation type="submission" date="2016-10" db="EMBL/GenBank/DDBJ databases">
        <authorList>
            <person name="de Groot N.N."/>
        </authorList>
    </citation>
    <scope>NUCLEOTIDE SEQUENCE [LARGE SCALE GENOMIC DNA]</scope>
    <source>
        <strain evidence="7 8">DSM 20117</strain>
    </source>
</reference>
<dbReference type="Pfam" id="PF00239">
    <property type="entry name" value="Resolvase"/>
    <property type="match status" value="1"/>
</dbReference>
<sequence>MGQTAVTAYLGYTRISTAGQDDQLQRDALTTAGVQARDIYSDVTSGSKEAKSRPGMQKLMSYAQKGDTIVVWRIDRLGRSLLDVLNTVNGLRDKGIMVRSIGDGIDPDTPTGRLMLNMLSTLAEYERELIVERVNAGIAAARGAGTVFGRPPNNPVVTAEKLKIAANARAEGKTAQQAAELVGWSRATLYRAMQATDQTRSGSGKYLRR</sequence>
<dbReference type="InterPro" id="IPR036162">
    <property type="entry name" value="Resolvase-like_N_sf"/>
</dbReference>
<dbReference type="Proteomes" id="UP000181917">
    <property type="component" value="Unassembled WGS sequence"/>
</dbReference>
<evidence type="ECO:0000256" key="1">
    <source>
        <dbReference type="ARBA" id="ARBA00009913"/>
    </source>
</evidence>
<name>A0A1H0XLJ6_9MICC</name>
<dbReference type="SMART" id="SM00857">
    <property type="entry name" value="Resolvase"/>
    <property type="match status" value="1"/>
</dbReference>
<dbReference type="GO" id="GO:0003677">
    <property type="term" value="F:DNA binding"/>
    <property type="evidence" value="ECO:0007669"/>
    <property type="project" value="UniProtKB-KW"/>
</dbReference>
<dbReference type="RefSeq" id="WP_011777021.1">
    <property type="nucleotide sequence ID" value="NZ_FNKH01000001.1"/>
</dbReference>
<dbReference type="InterPro" id="IPR006119">
    <property type="entry name" value="Resolv_N"/>
</dbReference>
<dbReference type="PANTHER" id="PTHR30461">
    <property type="entry name" value="DNA-INVERTASE FROM LAMBDOID PROPHAGE"/>
    <property type="match status" value="1"/>
</dbReference>
<protein>
    <submittedName>
        <fullName evidence="7">Site-specific DNA recombinase</fullName>
    </submittedName>
</protein>
<keyword evidence="8" id="KW-1185">Reference proteome</keyword>
<keyword evidence="4" id="KW-0233">DNA recombination</keyword>